<dbReference type="RefSeq" id="WP_370565229.1">
    <property type="nucleotide sequence ID" value="NZ_JBFWIB010000014.1"/>
</dbReference>
<feature type="chain" id="PRO_5045494024" description="Type IV pilus biogenesis protein PilP" evidence="1">
    <location>
        <begin position="25"/>
        <end position="167"/>
    </location>
</feature>
<reference evidence="2 3" key="1">
    <citation type="submission" date="2024-07" db="EMBL/GenBank/DDBJ databases">
        <title>Luteimonas salilacus sp. nov., isolated from the shore soil of Salt Lake in Tibet of China.</title>
        <authorList>
            <person name="Zhang X."/>
            <person name="Li A."/>
        </authorList>
    </citation>
    <scope>NUCLEOTIDE SEQUENCE [LARGE SCALE GENOMIC DNA]</scope>
    <source>
        <strain evidence="2 3">B3-2-R+30</strain>
    </source>
</reference>
<accession>A0ABV4HWS3</accession>
<keyword evidence="3" id="KW-1185">Reference proteome</keyword>
<organism evidence="2 3">
    <name type="scientific">Luteimonas salinilitoris</name>
    <dbReference type="NCBI Taxonomy" id="3237697"/>
    <lineage>
        <taxon>Bacteria</taxon>
        <taxon>Pseudomonadati</taxon>
        <taxon>Pseudomonadota</taxon>
        <taxon>Gammaproteobacteria</taxon>
        <taxon>Lysobacterales</taxon>
        <taxon>Lysobacteraceae</taxon>
        <taxon>Luteimonas</taxon>
    </lineage>
</organism>
<comment type="caution">
    <text evidence="2">The sequence shown here is derived from an EMBL/GenBank/DDBJ whole genome shotgun (WGS) entry which is preliminary data.</text>
</comment>
<evidence type="ECO:0000256" key="1">
    <source>
        <dbReference type="SAM" id="SignalP"/>
    </source>
</evidence>
<name>A0ABV4HWS3_9GAMM</name>
<evidence type="ECO:0000313" key="2">
    <source>
        <dbReference type="EMBL" id="MEZ0476256.1"/>
    </source>
</evidence>
<evidence type="ECO:0000313" key="3">
    <source>
        <dbReference type="Proteomes" id="UP001566331"/>
    </source>
</evidence>
<protein>
    <recommendedName>
        <fullName evidence="4">Type IV pilus biogenesis protein PilP</fullName>
    </recommendedName>
</protein>
<keyword evidence="1" id="KW-0732">Signal</keyword>
<gene>
    <name evidence="2" type="ORF">AB6713_16785</name>
</gene>
<sequence>MSISLLRAVAGVVLIAGAAIAVSAAEPAEGSHPCAAVADSAERLACYDVAFPPATGASTTAAANESERDAAQQEFGLSRTQLRARAPEGQRDAALDRIEATLANVIHRSSGGRVVTLDNGQVWLLPEVTSRGHLEKGDRVTIRRAALGTYLLVPPGRRGALRARRIQ</sequence>
<proteinExistence type="predicted"/>
<feature type="signal peptide" evidence="1">
    <location>
        <begin position="1"/>
        <end position="24"/>
    </location>
</feature>
<evidence type="ECO:0008006" key="4">
    <source>
        <dbReference type="Google" id="ProtNLM"/>
    </source>
</evidence>
<dbReference type="EMBL" id="JBFWIC010000030">
    <property type="protein sequence ID" value="MEZ0476256.1"/>
    <property type="molecule type" value="Genomic_DNA"/>
</dbReference>
<dbReference type="Proteomes" id="UP001566331">
    <property type="component" value="Unassembled WGS sequence"/>
</dbReference>